<dbReference type="eggNOG" id="COG3639">
    <property type="taxonomic scope" value="Bacteria"/>
</dbReference>
<dbReference type="InterPro" id="IPR035906">
    <property type="entry name" value="MetI-like_sf"/>
</dbReference>
<keyword evidence="5 7" id="KW-1133">Transmembrane helix</keyword>
<evidence type="ECO:0000256" key="5">
    <source>
        <dbReference type="ARBA" id="ARBA00022989"/>
    </source>
</evidence>
<keyword evidence="2 7" id="KW-0813">Transport</keyword>
<evidence type="ECO:0000313" key="9">
    <source>
        <dbReference type="EMBL" id="EFO80070.1"/>
    </source>
</evidence>
<dbReference type="Pfam" id="PF00528">
    <property type="entry name" value="BPD_transp_1"/>
    <property type="match status" value="1"/>
</dbReference>
<evidence type="ECO:0000256" key="7">
    <source>
        <dbReference type="RuleBase" id="RU363032"/>
    </source>
</evidence>
<dbReference type="GO" id="GO:0055085">
    <property type="term" value="P:transmembrane transport"/>
    <property type="evidence" value="ECO:0007669"/>
    <property type="project" value="InterPro"/>
</dbReference>
<feature type="transmembrane region" description="Helical" evidence="7">
    <location>
        <begin position="140"/>
        <end position="157"/>
    </location>
</feature>
<comment type="caution">
    <text evidence="9">The sequence shown here is derived from an EMBL/GenBank/DDBJ whole genome shotgun (WGS) entry which is preliminary data.</text>
</comment>
<accession>E1IFG0</accession>
<dbReference type="PANTHER" id="PTHR30043">
    <property type="entry name" value="PHOSPHONATES TRANSPORT SYSTEM PERMEASE PROTEIN"/>
    <property type="match status" value="1"/>
</dbReference>
<comment type="similarity">
    <text evidence="7">Belongs to the binding-protein-dependent transport system permease family.</text>
</comment>
<dbReference type="SUPFAM" id="SSF161098">
    <property type="entry name" value="MetI-like"/>
    <property type="match status" value="1"/>
</dbReference>
<keyword evidence="3" id="KW-1003">Cell membrane</keyword>
<gene>
    <name evidence="9" type="ORF">OSCT_2061</name>
</gene>
<feature type="transmembrane region" description="Helical" evidence="7">
    <location>
        <begin position="12"/>
        <end position="31"/>
    </location>
</feature>
<feature type="transmembrane region" description="Helical" evidence="7">
    <location>
        <begin position="116"/>
        <end position="134"/>
    </location>
</feature>
<evidence type="ECO:0000256" key="1">
    <source>
        <dbReference type="ARBA" id="ARBA00004651"/>
    </source>
</evidence>
<name>E1IFG0_9CHLR</name>
<dbReference type="EMBL" id="ADVR01000091">
    <property type="protein sequence ID" value="EFO80070.1"/>
    <property type="molecule type" value="Genomic_DNA"/>
</dbReference>
<keyword evidence="10" id="KW-1185">Reference proteome</keyword>
<evidence type="ECO:0000256" key="4">
    <source>
        <dbReference type="ARBA" id="ARBA00022692"/>
    </source>
</evidence>
<keyword evidence="4 7" id="KW-0812">Transmembrane</keyword>
<dbReference type="OrthoDB" id="358217at2"/>
<keyword evidence="6 7" id="KW-0472">Membrane</keyword>
<protein>
    <submittedName>
        <fullName evidence="9">Phosphonate ABC transporter, inner membrane subunit</fullName>
    </submittedName>
</protein>
<dbReference type="STRING" id="765420.OSCT_2061"/>
<feature type="transmembrane region" description="Helical" evidence="7">
    <location>
        <begin position="178"/>
        <end position="202"/>
    </location>
</feature>
<dbReference type="InterPro" id="IPR000515">
    <property type="entry name" value="MetI-like"/>
</dbReference>
<evidence type="ECO:0000259" key="8">
    <source>
        <dbReference type="PROSITE" id="PS50928"/>
    </source>
</evidence>
<dbReference type="Proteomes" id="UP000054010">
    <property type="component" value="Unassembled WGS sequence"/>
</dbReference>
<dbReference type="GO" id="GO:0005886">
    <property type="term" value="C:plasma membrane"/>
    <property type="evidence" value="ECO:0007669"/>
    <property type="project" value="UniProtKB-SubCell"/>
</dbReference>
<feature type="transmembrane region" description="Helical" evidence="7">
    <location>
        <begin position="75"/>
        <end position="95"/>
    </location>
</feature>
<comment type="subcellular location">
    <subcellularLocation>
        <location evidence="1 7">Cell membrane</location>
        <topology evidence="1 7">Multi-pass membrane protein</topology>
    </subcellularLocation>
</comment>
<dbReference type="CDD" id="cd06261">
    <property type="entry name" value="TM_PBP2"/>
    <property type="match status" value="1"/>
</dbReference>
<dbReference type="HOGENOM" id="CLU_064254_1_2_0"/>
<dbReference type="Gene3D" id="1.10.3720.10">
    <property type="entry name" value="MetI-like"/>
    <property type="match status" value="1"/>
</dbReference>
<dbReference type="PROSITE" id="PS50928">
    <property type="entry name" value="ABC_TM1"/>
    <property type="match status" value="1"/>
</dbReference>
<dbReference type="PANTHER" id="PTHR30043:SF1">
    <property type="entry name" value="ABC TRANSPORT SYSTEM PERMEASE PROTEIN P69"/>
    <property type="match status" value="1"/>
</dbReference>
<evidence type="ECO:0000256" key="6">
    <source>
        <dbReference type="ARBA" id="ARBA00023136"/>
    </source>
</evidence>
<evidence type="ECO:0000313" key="10">
    <source>
        <dbReference type="Proteomes" id="UP000054010"/>
    </source>
</evidence>
<evidence type="ECO:0000256" key="2">
    <source>
        <dbReference type="ARBA" id="ARBA00022448"/>
    </source>
</evidence>
<proteinExistence type="inferred from homology"/>
<sequence length="262" mass="28637">MQPLDIFHLRRRHAIFFFLVLAALTYGAILVTEYDTVRGLSAIPRAATWALRNFIPDAEAFARLPRILDKLLETVLMSVSSATVASACGLVVALMGATTTRLHPWLSLPARGIASIFRNIDVSAWALILLFSFGQSSYTGYFALFFVTFGFIVRVMIETIDEVSTESVEALRATGAGYLAIISQSIIPACLPQLISWVLFMIETNIRSATLVGILTGTGIGFAFDLYFKSFNYSSASLVVLVIVVAVLLIESLSNAIRRAVL</sequence>
<feature type="domain" description="ABC transmembrane type-1" evidence="8">
    <location>
        <begin position="71"/>
        <end position="254"/>
    </location>
</feature>
<feature type="transmembrane region" description="Helical" evidence="7">
    <location>
        <begin position="235"/>
        <end position="257"/>
    </location>
</feature>
<organism evidence="9 10">
    <name type="scientific">Oscillochloris trichoides DG-6</name>
    <dbReference type="NCBI Taxonomy" id="765420"/>
    <lineage>
        <taxon>Bacteria</taxon>
        <taxon>Bacillati</taxon>
        <taxon>Chloroflexota</taxon>
        <taxon>Chloroflexia</taxon>
        <taxon>Chloroflexales</taxon>
        <taxon>Chloroflexineae</taxon>
        <taxon>Oscillochloridaceae</taxon>
        <taxon>Oscillochloris</taxon>
    </lineage>
</organism>
<dbReference type="AlphaFoldDB" id="E1IFG0"/>
<reference evidence="9 10" key="1">
    <citation type="journal article" date="2011" name="J. Bacteriol.">
        <title>Draft genome sequence of the anoxygenic filamentous phototrophic bacterium Oscillochloris trichoides subsp. DG-6.</title>
        <authorList>
            <person name="Kuznetsov B.B."/>
            <person name="Ivanovsky R.N."/>
            <person name="Keppen O.I."/>
            <person name="Sukhacheva M.V."/>
            <person name="Bumazhkin B.K."/>
            <person name="Patutina E.O."/>
            <person name="Beletsky A.V."/>
            <person name="Mardanov A.V."/>
            <person name="Baslerov R.V."/>
            <person name="Panteleeva A.N."/>
            <person name="Kolganova T.V."/>
            <person name="Ravin N.V."/>
            <person name="Skryabin K.G."/>
        </authorList>
    </citation>
    <scope>NUCLEOTIDE SEQUENCE [LARGE SCALE GENOMIC DNA]</scope>
    <source>
        <strain evidence="9 10">DG-6</strain>
    </source>
</reference>
<feature type="transmembrane region" description="Helical" evidence="7">
    <location>
        <begin position="208"/>
        <end position="228"/>
    </location>
</feature>
<evidence type="ECO:0000256" key="3">
    <source>
        <dbReference type="ARBA" id="ARBA00022475"/>
    </source>
</evidence>